<sequence length="432" mass="47683">MPDGADSSGNESGDAVWSNPYNIFTTTTCGPYGISLKIEHSSKTHILNEEVFGTVAFIGLSRANTWDIMGLLDLSYDHDFDAIAISPPGHGNTTQVEEDGGGFWSPANFLKNGLESCLGVSLAKTVVVSHSNFVTRKYFLPLLMSEIALGFVLFDSSVGTEWMDEYDTDVNDHKFYQYVGKRRLAAAENIIQALEARYQKRNSPSVIGSSPLHGDGLALQQHVPRILAATSLKGYCRAEPEGPDDAFPTNSTLGPFDFFPGKYKLPGWDTARRRYRETPLDAPADEGMETRLVSSEYFAPLRAALAEFLEELKSLSLQGKLQAEQPRPLRFNNRQVEYDKSRENTTKVDPMAVYCIQESVTEQSAARSGPSSEPPIVHLVDPEKYLLQKKAKALRSSSTTTPPPHATRRRPIDSPPMEVGFSIGAVISNWKP</sequence>
<name>U6N5Z3_9EIME</name>
<evidence type="ECO:0000313" key="2">
    <source>
        <dbReference type="EMBL" id="CDJ69335.1"/>
    </source>
</evidence>
<dbReference type="AlphaFoldDB" id="U6N5Z3"/>
<dbReference type="Proteomes" id="UP000030754">
    <property type="component" value="Unassembled WGS sequence"/>
</dbReference>
<protein>
    <submittedName>
        <fullName evidence="2">Uncharacterized protein</fullName>
    </submittedName>
</protein>
<dbReference type="VEuPathDB" id="ToxoDB:ENH_00067470"/>
<dbReference type="OrthoDB" id="344193at2759"/>
<gene>
    <name evidence="2" type="ORF">ENH_00067470</name>
</gene>
<dbReference type="GeneID" id="25476881"/>
<dbReference type="EMBL" id="HG725702">
    <property type="protein sequence ID" value="CDJ69335.1"/>
    <property type="molecule type" value="Genomic_DNA"/>
</dbReference>
<dbReference type="RefSeq" id="XP_013437802.1">
    <property type="nucleotide sequence ID" value="XM_013582348.1"/>
</dbReference>
<proteinExistence type="predicted"/>
<reference evidence="2" key="2">
    <citation type="submission" date="2013-10" db="EMBL/GenBank/DDBJ databases">
        <authorList>
            <person name="Aslett M."/>
        </authorList>
    </citation>
    <scope>NUCLEOTIDE SEQUENCE [LARGE SCALE GENOMIC DNA]</scope>
    <source>
        <strain evidence="2">Houghton</strain>
    </source>
</reference>
<evidence type="ECO:0000256" key="1">
    <source>
        <dbReference type="SAM" id="MobiDB-lite"/>
    </source>
</evidence>
<evidence type="ECO:0000313" key="3">
    <source>
        <dbReference type="Proteomes" id="UP000030754"/>
    </source>
</evidence>
<organism evidence="2 3">
    <name type="scientific">Eimeria necatrix</name>
    <dbReference type="NCBI Taxonomy" id="51315"/>
    <lineage>
        <taxon>Eukaryota</taxon>
        <taxon>Sar</taxon>
        <taxon>Alveolata</taxon>
        <taxon>Apicomplexa</taxon>
        <taxon>Conoidasida</taxon>
        <taxon>Coccidia</taxon>
        <taxon>Eucoccidiorida</taxon>
        <taxon>Eimeriorina</taxon>
        <taxon>Eimeriidae</taxon>
        <taxon>Eimeria</taxon>
    </lineage>
</organism>
<accession>U6N5Z3</accession>
<feature type="region of interest" description="Disordered" evidence="1">
    <location>
        <begin position="390"/>
        <end position="418"/>
    </location>
</feature>
<reference evidence="2" key="1">
    <citation type="submission" date="2013-10" db="EMBL/GenBank/DDBJ databases">
        <title>Genomic analysis of the causative agents of coccidiosis in chickens.</title>
        <authorList>
            <person name="Reid A.J."/>
            <person name="Blake D."/>
            <person name="Billington K."/>
            <person name="Browne H."/>
            <person name="Dunn M."/>
            <person name="Hung S."/>
            <person name="Kawahara F."/>
            <person name="Miranda-Saavedra D."/>
            <person name="Mourier T."/>
            <person name="Nagra H."/>
            <person name="Otto T.D."/>
            <person name="Rawlings N."/>
            <person name="Sanchez A."/>
            <person name="Sanders M."/>
            <person name="Subramaniam C."/>
            <person name="Tay Y."/>
            <person name="Dear P."/>
            <person name="Doerig C."/>
            <person name="Gruber A."/>
            <person name="Parkinson J."/>
            <person name="Shirley M."/>
            <person name="Wan K.L."/>
            <person name="Berriman M."/>
            <person name="Tomley F."/>
            <person name="Pain A."/>
        </authorList>
    </citation>
    <scope>NUCLEOTIDE SEQUENCE [LARGE SCALE GENOMIC DNA]</scope>
    <source>
        <strain evidence="2">Houghton</strain>
    </source>
</reference>
<keyword evidence="3" id="KW-1185">Reference proteome</keyword>